<dbReference type="Pfam" id="PF01695">
    <property type="entry name" value="IstB_IS21"/>
    <property type="match status" value="1"/>
</dbReference>
<organism evidence="2 3">
    <name type="scientific">Dethiosulfovibrio salsuginis</name>
    <dbReference type="NCBI Taxonomy" id="561720"/>
    <lineage>
        <taxon>Bacteria</taxon>
        <taxon>Thermotogati</taxon>
        <taxon>Synergistota</taxon>
        <taxon>Synergistia</taxon>
        <taxon>Synergistales</taxon>
        <taxon>Dethiosulfovibrionaceae</taxon>
        <taxon>Dethiosulfovibrio</taxon>
    </lineage>
</organism>
<dbReference type="InterPro" id="IPR002611">
    <property type="entry name" value="IstB_ATP-bd"/>
</dbReference>
<dbReference type="AlphaFoldDB" id="A0A1X7IN42"/>
<gene>
    <name evidence="2" type="ORF">SAMN06275492_10390</name>
</gene>
<protein>
    <submittedName>
        <fullName evidence="2">IstB-like ATP binding protein</fullName>
    </submittedName>
</protein>
<dbReference type="Gene3D" id="3.40.50.300">
    <property type="entry name" value="P-loop containing nucleotide triphosphate hydrolases"/>
    <property type="match status" value="1"/>
</dbReference>
<dbReference type="STRING" id="561720.SAMN06275492_10390"/>
<keyword evidence="3" id="KW-1185">Reference proteome</keyword>
<dbReference type="EMBL" id="FXBB01000003">
    <property type="protein sequence ID" value="SMG16057.1"/>
    <property type="molecule type" value="Genomic_DNA"/>
</dbReference>
<reference evidence="3" key="1">
    <citation type="submission" date="2017-04" db="EMBL/GenBank/DDBJ databases">
        <authorList>
            <person name="Varghese N."/>
            <person name="Submissions S."/>
        </authorList>
    </citation>
    <scope>NUCLEOTIDE SEQUENCE [LARGE SCALE GENOMIC DNA]</scope>
    <source>
        <strain evidence="3">USBA 82</strain>
    </source>
</reference>
<dbReference type="InterPro" id="IPR027417">
    <property type="entry name" value="P-loop_NTPase"/>
</dbReference>
<dbReference type="GO" id="GO:0005524">
    <property type="term" value="F:ATP binding"/>
    <property type="evidence" value="ECO:0007669"/>
    <property type="project" value="InterPro"/>
</dbReference>
<evidence type="ECO:0000313" key="3">
    <source>
        <dbReference type="Proteomes" id="UP000193355"/>
    </source>
</evidence>
<dbReference type="Proteomes" id="UP000193355">
    <property type="component" value="Unassembled WGS sequence"/>
</dbReference>
<proteinExistence type="predicted"/>
<evidence type="ECO:0000313" key="2">
    <source>
        <dbReference type="EMBL" id="SMG16057.1"/>
    </source>
</evidence>
<name>A0A1X7IN42_9BACT</name>
<evidence type="ECO:0000259" key="1">
    <source>
        <dbReference type="Pfam" id="PF01695"/>
    </source>
</evidence>
<sequence length="56" mass="6126">MACIAQGYSVRFTTAMGLAQELLVGKDEHRLKKALARYEKSDLVVVDELGYLGLGP</sequence>
<accession>A0A1X7IN42</accession>
<feature type="domain" description="IstB-like ATP-binding" evidence="1">
    <location>
        <begin position="3"/>
        <end position="54"/>
    </location>
</feature>